<dbReference type="SUPFAM" id="SSF56935">
    <property type="entry name" value="Porins"/>
    <property type="match status" value="1"/>
</dbReference>
<evidence type="ECO:0000259" key="12">
    <source>
        <dbReference type="Pfam" id="PF13609"/>
    </source>
</evidence>
<sequence>MKKSLIALAALAAVSAASAQSSVTMYGLLDIGYGAQTTKSRDGTLAFKSRGVMDGANAGSRIGFRGTEDLGGGLKANFVFEQGVSPTSANGFANRLSFGQPIPGAPSAASGLSGAGGGFSANTNRQSYIGLSSATMGTLNIGYQYTNLYELGTLSGYTVSSEGMPGGDKAHLFGLLTVGSARANGLTYISPDFSGFTVRAQYGASGFGSALENQQTGASNLTSSGKRFGLMGKYANGPLSVALAYTTLTSQGNATAFAVPTVPVNPADRKSSMTQLGASYDFGVAKVAGTYLKAKNGGVSTSLTLNNSYTAYQIGVSVPFGAFVPFVAIGRAKNTENSLNTVAEDFKTAQIGVRYSLSKRTTAYAMYGKTTDAAAPANPLAYSTDTKTIVGVSHSF</sequence>
<accession>A0ABW1U0P1</accession>
<evidence type="ECO:0000256" key="10">
    <source>
        <dbReference type="ARBA" id="ARBA00023237"/>
    </source>
</evidence>
<keyword evidence="9" id="KW-0472">Membrane</keyword>
<keyword evidence="8" id="KW-0626">Porin</keyword>
<dbReference type="CDD" id="cd00342">
    <property type="entry name" value="gram_neg_porins"/>
    <property type="match status" value="1"/>
</dbReference>
<keyword evidence="10" id="KW-0998">Cell outer membrane</keyword>
<keyword evidence="7" id="KW-0406">Ion transport</keyword>
<evidence type="ECO:0000256" key="1">
    <source>
        <dbReference type="ARBA" id="ARBA00004571"/>
    </source>
</evidence>
<keyword evidence="5" id="KW-0812">Transmembrane</keyword>
<evidence type="ECO:0000256" key="2">
    <source>
        <dbReference type="ARBA" id="ARBA00011233"/>
    </source>
</evidence>
<evidence type="ECO:0000256" key="5">
    <source>
        <dbReference type="ARBA" id="ARBA00022692"/>
    </source>
</evidence>
<gene>
    <name evidence="13" type="ORF">ACFQND_15610</name>
</gene>
<evidence type="ECO:0000256" key="4">
    <source>
        <dbReference type="ARBA" id="ARBA00022452"/>
    </source>
</evidence>
<evidence type="ECO:0000313" key="14">
    <source>
        <dbReference type="Proteomes" id="UP001596270"/>
    </source>
</evidence>
<feature type="domain" description="Porin" evidence="12">
    <location>
        <begin position="7"/>
        <end position="371"/>
    </location>
</feature>
<keyword evidence="14" id="KW-1185">Reference proteome</keyword>
<reference evidence="14" key="1">
    <citation type="journal article" date="2019" name="Int. J. Syst. Evol. Microbiol.">
        <title>The Global Catalogue of Microorganisms (GCM) 10K type strain sequencing project: providing services to taxonomists for standard genome sequencing and annotation.</title>
        <authorList>
            <consortium name="The Broad Institute Genomics Platform"/>
            <consortium name="The Broad Institute Genome Sequencing Center for Infectious Disease"/>
            <person name="Wu L."/>
            <person name="Ma J."/>
        </authorList>
    </citation>
    <scope>NUCLEOTIDE SEQUENCE [LARGE SCALE GENOMIC DNA]</scope>
    <source>
        <strain evidence="14">CCUG 39402</strain>
    </source>
</reference>
<evidence type="ECO:0000256" key="7">
    <source>
        <dbReference type="ARBA" id="ARBA00023065"/>
    </source>
</evidence>
<feature type="chain" id="PRO_5045299417" evidence="11">
    <location>
        <begin position="20"/>
        <end position="396"/>
    </location>
</feature>
<keyword evidence="4" id="KW-1134">Transmembrane beta strand</keyword>
<keyword evidence="6 11" id="KW-0732">Signal</keyword>
<dbReference type="PANTHER" id="PTHR34501">
    <property type="entry name" value="PROTEIN YDDL-RELATED"/>
    <property type="match status" value="1"/>
</dbReference>
<dbReference type="InterPro" id="IPR033900">
    <property type="entry name" value="Gram_neg_porin_domain"/>
</dbReference>
<proteinExistence type="predicted"/>
<comment type="caution">
    <text evidence="13">The sequence shown here is derived from an EMBL/GenBank/DDBJ whole genome shotgun (WGS) entry which is preliminary data.</text>
</comment>
<dbReference type="PRINTS" id="PR00184">
    <property type="entry name" value="NEISSPPORIN"/>
</dbReference>
<comment type="subunit">
    <text evidence="2">Homotrimer.</text>
</comment>
<dbReference type="Pfam" id="PF13609">
    <property type="entry name" value="Porin_4"/>
    <property type="match status" value="1"/>
</dbReference>
<organism evidence="13 14">
    <name type="scientific">Polaromonas aquatica</name>
    <dbReference type="NCBI Taxonomy" id="332657"/>
    <lineage>
        <taxon>Bacteria</taxon>
        <taxon>Pseudomonadati</taxon>
        <taxon>Pseudomonadota</taxon>
        <taxon>Betaproteobacteria</taxon>
        <taxon>Burkholderiales</taxon>
        <taxon>Comamonadaceae</taxon>
        <taxon>Polaromonas</taxon>
    </lineage>
</organism>
<dbReference type="InterPro" id="IPR002299">
    <property type="entry name" value="Porin_Neis"/>
</dbReference>
<name>A0ABW1U0P1_9BURK</name>
<evidence type="ECO:0000256" key="8">
    <source>
        <dbReference type="ARBA" id="ARBA00023114"/>
    </source>
</evidence>
<dbReference type="InterPro" id="IPR050298">
    <property type="entry name" value="Gram-neg_bact_OMP"/>
</dbReference>
<evidence type="ECO:0000256" key="6">
    <source>
        <dbReference type="ARBA" id="ARBA00022729"/>
    </source>
</evidence>
<dbReference type="InterPro" id="IPR023614">
    <property type="entry name" value="Porin_dom_sf"/>
</dbReference>
<dbReference type="EMBL" id="JBHSRS010000079">
    <property type="protein sequence ID" value="MFC6282652.1"/>
    <property type="molecule type" value="Genomic_DNA"/>
</dbReference>
<dbReference type="Proteomes" id="UP001596270">
    <property type="component" value="Unassembled WGS sequence"/>
</dbReference>
<evidence type="ECO:0000256" key="9">
    <source>
        <dbReference type="ARBA" id="ARBA00023136"/>
    </source>
</evidence>
<dbReference type="Gene3D" id="2.40.160.10">
    <property type="entry name" value="Porin"/>
    <property type="match status" value="1"/>
</dbReference>
<evidence type="ECO:0000256" key="3">
    <source>
        <dbReference type="ARBA" id="ARBA00022448"/>
    </source>
</evidence>
<evidence type="ECO:0000256" key="11">
    <source>
        <dbReference type="SAM" id="SignalP"/>
    </source>
</evidence>
<keyword evidence="3" id="KW-0813">Transport</keyword>
<dbReference type="RefSeq" id="WP_371434844.1">
    <property type="nucleotide sequence ID" value="NZ_JBHSRS010000079.1"/>
</dbReference>
<comment type="subcellular location">
    <subcellularLocation>
        <location evidence="1">Cell outer membrane</location>
        <topology evidence="1">Multi-pass membrane protein</topology>
    </subcellularLocation>
</comment>
<dbReference type="PANTHER" id="PTHR34501:SF9">
    <property type="entry name" value="MAJOR OUTER MEMBRANE PROTEIN P.IA"/>
    <property type="match status" value="1"/>
</dbReference>
<protein>
    <submittedName>
        <fullName evidence="13">Porin</fullName>
    </submittedName>
</protein>
<evidence type="ECO:0000313" key="13">
    <source>
        <dbReference type="EMBL" id="MFC6282652.1"/>
    </source>
</evidence>
<feature type="signal peptide" evidence="11">
    <location>
        <begin position="1"/>
        <end position="19"/>
    </location>
</feature>